<dbReference type="SUPFAM" id="SSF55073">
    <property type="entry name" value="Nucleotide cyclase"/>
    <property type="match status" value="1"/>
</dbReference>
<dbReference type="KEGG" id="dmp:FAK_07670"/>
<evidence type="ECO:0000259" key="3">
    <source>
        <dbReference type="PROSITE" id="PS50885"/>
    </source>
</evidence>
<dbReference type="GO" id="GO:0004016">
    <property type="term" value="F:adenylate cyclase activity"/>
    <property type="evidence" value="ECO:0007669"/>
    <property type="project" value="UniProtKB-ARBA"/>
</dbReference>
<dbReference type="InterPro" id="IPR003660">
    <property type="entry name" value="HAMP_dom"/>
</dbReference>
<gene>
    <name evidence="4" type="ORF">FAK_07670</name>
</gene>
<dbReference type="GO" id="GO:0006171">
    <property type="term" value="P:cAMP biosynthetic process"/>
    <property type="evidence" value="ECO:0007669"/>
    <property type="project" value="TreeGrafter"/>
</dbReference>
<dbReference type="GO" id="GO:0016020">
    <property type="term" value="C:membrane"/>
    <property type="evidence" value="ECO:0007669"/>
    <property type="project" value="InterPro"/>
</dbReference>
<sequence length="720" mass="80018">MAPPKDPRRRYPLYLNILVIFLLLMVAVAGAITWYNYRAGSERAVASSKRLMQDVVNQFTGELSQFMGKAYAFLLIAAEHPGVNLPPAREEHDLRGLFFKALEANPHFFSVYLGHDDGDFFQVMRLKNMPAQAREEIKAPPQAAYAMRAIERGADGARVQTWIFLDAKHQRLAGWSQSDPAYDPRKRPWFQRARTVGKVQGSGYYVFSSLQEPGMTLAYRFAPEPRGGVLGVDVSARSLSAFVAEHKPSPSGLTVVFDEDKRLVAYPDSHKAVRQVMIDGREKLRLATLDNLGDPLLKQLSSRFDPQRPNQILDFSVGDEQYSCGVVRIRDFHGRFAYVAQFTPMDELIGPIIASNLHSLLISLLIMLAAVPLALFVAQHISRPLSRVVAETRAMRELQLDPTPAIESRVREIHRLTQSVDAMKATLRTFSRYVPVDLVHQLVASGQEQGLGGEKRVLTLMFSDVASFTDMAEHMDPEALMQKTSHYFSGLCEEILANQGTIDKFIGDAVMAFWNAPLPDPEHAAHACRAALMCRARSRAMDGAWQAQGQPIMHTRLGLHTGEVIVGNVGTAHRMEYTALGAAVNLASRLEGLNKVYGTQILASQATLEAAGEGFVWRVVDQVEPKGTTEPILIHELVGLMGDDPELAPDRSLLDFCRRWDEAFALYQRRDWAAASEAFAALAGERPQDQAAQVMARRTADFLADPPPPDWDGSAVYQIK</sequence>
<dbReference type="Gene3D" id="3.30.450.20">
    <property type="entry name" value="PAS domain"/>
    <property type="match status" value="2"/>
</dbReference>
<dbReference type="InterPro" id="IPR050697">
    <property type="entry name" value="Adenylyl/Guanylyl_Cyclase_3/4"/>
</dbReference>
<keyword evidence="1" id="KW-0472">Membrane</keyword>
<feature type="domain" description="HAMP" evidence="3">
    <location>
        <begin position="379"/>
        <end position="432"/>
    </location>
</feature>
<protein>
    <submittedName>
        <fullName evidence="4">Adenylate/guanylate cyclase domain-containing protein</fullName>
    </submittedName>
</protein>
<accession>A0AAU9ET06</accession>
<dbReference type="PROSITE" id="PS50125">
    <property type="entry name" value="GUANYLATE_CYCLASE_2"/>
    <property type="match status" value="1"/>
</dbReference>
<dbReference type="Pfam" id="PF00211">
    <property type="entry name" value="Guanylate_cyc"/>
    <property type="match status" value="1"/>
</dbReference>
<dbReference type="RefSeq" id="WP_338605450.1">
    <property type="nucleotide sequence ID" value="NZ_AP028679.1"/>
</dbReference>
<feature type="domain" description="Guanylate cyclase" evidence="2">
    <location>
        <begin position="459"/>
        <end position="591"/>
    </location>
</feature>
<dbReference type="Gene3D" id="6.10.340.10">
    <property type="match status" value="1"/>
</dbReference>
<evidence type="ECO:0000313" key="5">
    <source>
        <dbReference type="Proteomes" id="UP001366166"/>
    </source>
</evidence>
<name>A0AAU9ET06_9BACT</name>
<dbReference type="EMBL" id="AP028679">
    <property type="protein sequence ID" value="BEQ13701.1"/>
    <property type="molecule type" value="Genomic_DNA"/>
</dbReference>
<organism evidence="4 5">
    <name type="scientific">Desulfoferula mesophila</name>
    <dbReference type="NCBI Taxonomy" id="3058419"/>
    <lineage>
        <taxon>Bacteria</taxon>
        <taxon>Pseudomonadati</taxon>
        <taxon>Thermodesulfobacteriota</taxon>
        <taxon>Desulfarculia</taxon>
        <taxon>Desulfarculales</taxon>
        <taxon>Desulfarculaceae</taxon>
        <taxon>Desulfoferula</taxon>
    </lineage>
</organism>
<feature type="transmembrane region" description="Helical" evidence="1">
    <location>
        <begin position="12"/>
        <end position="35"/>
    </location>
</feature>
<evidence type="ECO:0000259" key="2">
    <source>
        <dbReference type="PROSITE" id="PS50125"/>
    </source>
</evidence>
<dbReference type="AlphaFoldDB" id="A0AAU9ET06"/>
<dbReference type="PROSITE" id="PS50885">
    <property type="entry name" value="HAMP"/>
    <property type="match status" value="1"/>
</dbReference>
<dbReference type="InterPro" id="IPR029151">
    <property type="entry name" value="Sensor-like_sf"/>
</dbReference>
<dbReference type="CDD" id="cd07302">
    <property type="entry name" value="CHD"/>
    <property type="match status" value="1"/>
</dbReference>
<dbReference type="GO" id="GO:0035556">
    <property type="term" value="P:intracellular signal transduction"/>
    <property type="evidence" value="ECO:0007669"/>
    <property type="project" value="InterPro"/>
</dbReference>
<dbReference type="InterPro" id="IPR029787">
    <property type="entry name" value="Nucleotide_cyclase"/>
</dbReference>
<dbReference type="SUPFAM" id="SSF103190">
    <property type="entry name" value="Sensory domain-like"/>
    <property type="match status" value="1"/>
</dbReference>
<dbReference type="PANTHER" id="PTHR43081:SF1">
    <property type="entry name" value="ADENYLATE CYCLASE, TERMINAL-DIFFERENTIATION SPECIFIC"/>
    <property type="match status" value="1"/>
</dbReference>
<evidence type="ECO:0000313" key="4">
    <source>
        <dbReference type="EMBL" id="BEQ13701.1"/>
    </source>
</evidence>
<keyword evidence="1" id="KW-0812">Transmembrane</keyword>
<dbReference type="Pfam" id="PF00672">
    <property type="entry name" value="HAMP"/>
    <property type="match status" value="1"/>
</dbReference>
<keyword evidence="5" id="KW-1185">Reference proteome</keyword>
<proteinExistence type="predicted"/>
<keyword evidence="1" id="KW-1133">Transmembrane helix</keyword>
<dbReference type="InterPro" id="IPR001054">
    <property type="entry name" value="A/G_cyclase"/>
</dbReference>
<dbReference type="SMART" id="SM00044">
    <property type="entry name" value="CYCc"/>
    <property type="match status" value="1"/>
</dbReference>
<reference evidence="5" key="1">
    <citation type="journal article" date="2023" name="Arch. Microbiol.">
        <title>Desulfoferula mesophilus gen. nov. sp. nov., a mesophilic sulfate-reducing bacterium isolated from a brackish lake sediment.</title>
        <authorList>
            <person name="Watanabe T."/>
            <person name="Yabe T."/>
            <person name="Tsuji J.M."/>
            <person name="Fukui M."/>
        </authorList>
    </citation>
    <scope>NUCLEOTIDE SEQUENCE [LARGE SCALE GENOMIC DNA]</scope>
    <source>
        <strain evidence="5">12FAK</strain>
    </source>
</reference>
<dbReference type="Gene3D" id="3.30.70.1230">
    <property type="entry name" value="Nucleotide cyclase"/>
    <property type="match status" value="1"/>
</dbReference>
<dbReference type="PANTHER" id="PTHR43081">
    <property type="entry name" value="ADENYLATE CYCLASE, TERMINAL-DIFFERENTIATION SPECIFIC-RELATED"/>
    <property type="match status" value="1"/>
</dbReference>
<evidence type="ECO:0000256" key="1">
    <source>
        <dbReference type="SAM" id="Phobius"/>
    </source>
</evidence>
<dbReference type="Proteomes" id="UP001366166">
    <property type="component" value="Chromosome"/>
</dbReference>